<sequence>MVDEPASKEKGLAATQPEAAGTTPAVSGPKAVDASLPTSPSRGTSRAPETEKKEDAERAASSDGDAEDVLEILDIPVPQQDPTYYDCIKGMQKEHSGIRSFAVKSKKRKQISTSDPEDVRRLARFAPYLNFLEFKLEMNHRIFKESKVAATLALMNTPGFYFPVDIAERAARLVAKWEDEDWSEEDQPVAAQQQAPAPALAMNGAASNNANEEAPAVQIKVPSARDPLFGTTGIIKEFGHNGLSVGQWFAMRLVALHHGAHGASQAGISGSQKTGAFSIVAGNSIYHEFDQDQGDVLYYSAPRAHENKDPDHLGTASSGSLALRASHSSRKPVRVLRSAGGGGSDNDWLPRCGIRYDGLYRIDAVREKKNASGGLYEQFKLVRLGANVNGHESLQEIARSSPSAAQAAAYRNLMDRD</sequence>
<dbReference type="InterPro" id="IPR045134">
    <property type="entry name" value="UHRF1/2-like"/>
</dbReference>
<feature type="region of interest" description="Disordered" evidence="3">
    <location>
        <begin position="1"/>
        <end position="68"/>
    </location>
</feature>
<keyword evidence="1 2" id="KW-0539">Nucleus</keyword>
<evidence type="ECO:0000313" key="6">
    <source>
        <dbReference type="Proteomes" id="UP001444661"/>
    </source>
</evidence>
<keyword evidence="6" id="KW-1185">Reference proteome</keyword>
<reference evidence="5 6" key="1">
    <citation type="submission" date="2023-01" db="EMBL/GenBank/DDBJ databases">
        <title>Analysis of 21 Apiospora genomes using comparative genomics revels a genus with tremendous synthesis potential of carbohydrate active enzymes and secondary metabolites.</title>
        <authorList>
            <person name="Sorensen T."/>
        </authorList>
    </citation>
    <scope>NUCLEOTIDE SEQUENCE [LARGE SCALE GENOMIC DNA]</scope>
    <source>
        <strain evidence="5 6">CBS 33761</strain>
    </source>
</reference>
<protein>
    <recommendedName>
        <fullName evidence="4">YDG domain-containing protein</fullName>
    </recommendedName>
</protein>
<feature type="region of interest" description="Disordered" evidence="3">
    <location>
        <begin position="307"/>
        <end position="326"/>
    </location>
</feature>
<dbReference type="InterPro" id="IPR036987">
    <property type="entry name" value="SRA-YDG_sf"/>
</dbReference>
<dbReference type="InterPro" id="IPR003105">
    <property type="entry name" value="SRA_YDG"/>
</dbReference>
<dbReference type="Proteomes" id="UP001444661">
    <property type="component" value="Unassembled WGS sequence"/>
</dbReference>
<dbReference type="InterPro" id="IPR015947">
    <property type="entry name" value="PUA-like_sf"/>
</dbReference>
<dbReference type="PANTHER" id="PTHR14140:SF27">
    <property type="entry name" value="OS04G0289800 PROTEIN"/>
    <property type="match status" value="1"/>
</dbReference>
<organism evidence="5 6">
    <name type="scientific">Apiospora rasikravindrae</name>
    <dbReference type="NCBI Taxonomy" id="990691"/>
    <lineage>
        <taxon>Eukaryota</taxon>
        <taxon>Fungi</taxon>
        <taxon>Dikarya</taxon>
        <taxon>Ascomycota</taxon>
        <taxon>Pezizomycotina</taxon>
        <taxon>Sordariomycetes</taxon>
        <taxon>Xylariomycetidae</taxon>
        <taxon>Amphisphaeriales</taxon>
        <taxon>Apiosporaceae</taxon>
        <taxon>Apiospora</taxon>
    </lineage>
</organism>
<dbReference type="Gene3D" id="2.30.280.10">
    <property type="entry name" value="SRA-YDG"/>
    <property type="match status" value="1"/>
</dbReference>
<comment type="caution">
    <text evidence="5">The sequence shown here is derived from an EMBL/GenBank/DDBJ whole genome shotgun (WGS) entry which is preliminary data.</text>
</comment>
<proteinExistence type="predicted"/>
<evidence type="ECO:0000259" key="4">
    <source>
        <dbReference type="PROSITE" id="PS51015"/>
    </source>
</evidence>
<dbReference type="PANTHER" id="PTHR14140">
    <property type="entry name" value="E3 UBIQUITIN-PROTEIN LIGASE UHRF-RELATED"/>
    <property type="match status" value="1"/>
</dbReference>
<evidence type="ECO:0000256" key="2">
    <source>
        <dbReference type="PROSITE-ProRule" id="PRU00358"/>
    </source>
</evidence>
<dbReference type="Pfam" id="PF02182">
    <property type="entry name" value="SAD_SRA"/>
    <property type="match status" value="1"/>
</dbReference>
<dbReference type="SMART" id="SM00466">
    <property type="entry name" value="SRA"/>
    <property type="match status" value="1"/>
</dbReference>
<feature type="compositionally biased region" description="Basic and acidic residues" evidence="3">
    <location>
        <begin position="48"/>
        <end position="60"/>
    </location>
</feature>
<evidence type="ECO:0000256" key="3">
    <source>
        <dbReference type="SAM" id="MobiDB-lite"/>
    </source>
</evidence>
<dbReference type="EMBL" id="JAQQWK010000006">
    <property type="protein sequence ID" value="KAK8038867.1"/>
    <property type="molecule type" value="Genomic_DNA"/>
</dbReference>
<dbReference type="PROSITE" id="PS51015">
    <property type="entry name" value="YDG"/>
    <property type="match status" value="1"/>
</dbReference>
<gene>
    <name evidence="5" type="ORF">PG993_007278</name>
</gene>
<accession>A0ABR1SX19</accession>
<name>A0ABR1SX19_9PEZI</name>
<dbReference type="SUPFAM" id="SSF88697">
    <property type="entry name" value="PUA domain-like"/>
    <property type="match status" value="1"/>
</dbReference>
<feature type="domain" description="YDG" evidence="4">
    <location>
        <begin position="238"/>
        <end position="383"/>
    </location>
</feature>
<feature type="compositionally biased region" description="Basic and acidic residues" evidence="3">
    <location>
        <begin position="1"/>
        <end position="11"/>
    </location>
</feature>
<evidence type="ECO:0000313" key="5">
    <source>
        <dbReference type="EMBL" id="KAK8038867.1"/>
    </source>
</evidence>
<comment type="subcellular location">
    <subcellularLocation>
        <location evidence="2">Nucleus</location>
    </subcellularLocation>
</comment>
<evidence type="ECO:0000256" key="1">
    <source>
        <dbReference type="ARBA" id="ARBA00023242"/>
    </source>
</evidence>